<dbReference type="Proteomes" id="UP000815677">
    <property type="component" value="Unassembled WGS sequence"/>
</dbReference>
<reference evidence="3" key="1">
    <citation type="submission" date="2014-09" db="EMBL/GenBank/DDBJ databases">
        <title>Genome sequence of the luminous mushroom Mycena chlorophos for searching fungal bioluminescence genes.</title>
        <authorList>
            <person name="Tanaka Y."/>
            <person name="Kasuga D."/>
            <person name="Oba Y."/>
            <person name="Hase S."/>
            <person name="Sato K."/>
            <person name="Oba Y."/>
            <person name="Sakakibara Y."/>
        </authorList>
    </citation>
    <scope>NUCLEOTIDE SEQUENCE</scope>
</reference>
<dbReference type="PANTHER" id="PTHR36183:SF2">
    <property type="entry name" value="BETA-GLUCURONIDASE C-TERMINAL DOMAIN-CONTAINING PROTEIN"/>
    <property type="match status" value="1"/>
</dbReference>
<evidence type="ECO:0000256" key="1">
    <source>
        <dbReference type="SAM" id="SignalP"/>
    </source>
</evidence>
<dbReference type="EMBL" id="DF849757">
    <property type="protein sequence ID" value="GAT58634.1"/>
    <property type="molecule type" value="Genomic_DNA"/>
</dbReference>
<feature type="signal peptide" evidence="1">
    <location>
        <begin position="1"/>
        <end position="23"/>
    </location>
</feature>
<dbReference type="Pfam" id="PF16862">
    <property type="entry name" value="Glyco_hydro_79C"/>
    <property type="match status" value="1"/>
</dbReference>
<evidence type="ECO:0000259" key="2">
    <source>
        <dbReference type="Pfam" id="PF16862"/>
    </source>
</evidence>
<dbReference type="InterPro" id="IPR017853">
    <property type="entry name" value="GH"/>
</dbReference>
<gene>
    <name evidence="3" type="ORF">MCHLO_15042</name>
</gene>
<sequence>MRGGVSWTLPLALLFLKVVNVHAKITVYHQEPFMGTKTGTANIMQYTGAAAYDATTLSPPPVPEPPLPTAFPVIDLSYEVVPGVSIPQSGHFYGFSIEFSVISQVLGINGQVCFFVNARIILKLTSHLRGLRRSFLQVPFLNLMSNLASRGGSVRVRIGGDTQETATLVESLPGDRMLMKGEPTSAGPLMMATPPLLYTREVLYMLANISSLVNIQWYLGIPLNDTQHLRLDIVSAAESILGDRLLGFQVGNMPDQYAEEGLRPPTYNASDYFADFGLVDRALKANSTKYPSVNGKLIGPSISSHWKLENVWDTGFIDEYRASLGALSVEYYPLNNCAQFTNQSTTTATNPQDVFPTYLNHTSATHIVQRYLNSTALAQNHNLPFVMVETNTASCGGFAGLSDSFGAALWALDYGLQMAFGNFTGALMHLGGLSEYYNAFTPPPTNQSMFRSWTVSPVYYSALVAAEVFGRSNRSQILDLQMNNGSIYTPGYAVYDNGTLSRLALFNFVSDPTGANDYTAAISVPAGVKQVQVKYLLAPSVSSLGNVTWAGQSFGANLTSDGRLSGPLDIRTIPCAQSTCNVPVPAPGFALVFLNNNPPAAQLDPSVATFPTTARTKTLTALTVDPSVLATSNGGMGMQEVIGSTARGRKVPLVKPDGLGKSGHKKKKWIGRTRNAASRASVDYSRSFCAVALAVTLLMLL</sequence>
<evidence type="ECO:0000313" key="3">
    <source>
        <dbReference type="EMBL" id="GAT58634.1"/>
    </source>
</evidence>
<organism evidence="3 4">
    <name type="scientific">Mycena chlorophos</name>
    <name type="common">Agaric fungus</name>
    <name type="synonym">Agaricus chlorophos</name>
    <dbReference type="NCBI Taxonomy" id="658473"/>
    <lineage>
        <taxon>Eukaryota</taxon>
        <taxon>Fungi</taxon>
        <taxon>Dikarya</taxon>
        <taxon>Basidiomycota</taxon>
        <taxon>Agaricomycotina</taxon>
        <taxon>Agaricomycetes</taxon>
        <taxon>Agaricomycetidae</taxon>
        <taxon>Agaricales</taxon>
        <taxon>Marasmiineae</taxon>
        <taxon>Mycenaceae</taxon>
        <taxon>Mycena</taxon>
    </lineage>
</organism>
<feature type="domain" description="Beta-glucuronidase C-terminal" evidence="2">
    <location>
        <begin position="491"/>
        <end position="591"/>
    </location>
</feature>
<dbReference type="SUPFAM" id="SSF51445">
    <property type="entry name" value="(Trans)glycosidases"/>
    <property type="match status" value="1"/>
</dbReference>
<name>A0ABQ0M5P4_MYCCL</name>
<accession>A0ABQ0M5P4</accession>
<dbReference type="PANTHER" id="PTHR36183">
    <property type="entry name" value="BETA-GLUCURONIDASE"/>
    <property type="match status" value="1"/>
</dbReference>
<protein>
    <recommendedName>
        <fullName evidence="2">Beta-glucuronidase C-terminal domain-containing protein</fullName>
    </recommendedName>
</protein>
<proteinExistence type="predicted"/>
<evidence type="ECO:0000313" key="4">
    <source>
        <dbReference type="Proteomes" id="UP000815677"/>
    </source>
</evidence>
<dbReference type="Gene3D" id="3.20.20.80">
    <property type="entry name" value="Glycosidases"/>
    <property type="match status" value="1"/>
</dbReference>
<keyword evidence="4" id="KW-1185">Reference proteome</keyword>
<dbReference type="InterPro" id="IPR052974">
    <property type="entry name" value="GH79_Enzymes"/>
</dbReference>
<feature type="chain" id="PRO_5046144613" description="Beta-glucuronidase C-terminal domain-containing protein" evidence="1">
    <location>
        <begin position="24"/>
        <end position="701"/>
    </location>
</feature>
<keyword evidence="1" id="KW-0732">Signal</keyword>
<dbReference type="InterPro" id="IPR031728">
    <property type="entry name" value="GlcAase_C"/>
</dbReference>